<dbReference type="Gene3D" id="2.60.40.1120">
    <property type="entry name" value="Carboxypeptidase-like, regulatory domain"/>
    <property type="match status" value="1"/>
</dbReference>
<accession>A0ABS8U9E3</accession>
<dbReference type="InterPro" id="IPR008969">
    <property type="entry name" value="CarboxyPept-like_regulatory"/>
</dbReference>
<evidence type="ECO:0000313" key="6">
    <source>
        <dbReference type="EMBL" id="MCD8742501.1"/>
    </source>
</evidence>
<keyword evidence="4" id="KW-0732">Signal</keyword>
<feature type="signal peptide" evidence="4">
    <location>
        <begin position="1"/>
        <end position="20"/>
    </location>
</feature>
<dbReference type="InterPro" id="IPR036942">
    <property type="entry name" value="Beta-barrel_TonB_sf"/>
</dbReference>
<protein>
    <submittedName>
        <fullName evidence="6">TonB-dependent receptor family protein</fullName>
    </submittedName>
</protein>
<gene>
    <name evidence="6" type="ORF">LT679_17960</name>
</gene>
<name>A0ABS8U9E3_9SPHI</name>
<keyword evidence="6" id="KW-0675">Receptor</keyword>
<evidence type="ECO:0000256" key="3">
    <source>
        <dbReference type="ARBA" id="ARBA00023237"/>
    </source>
</evidence>
<dbReference type="Proteomes" id="UP001199919">
    <property type="component" value="Unassembled WGS sequence"/>
</dbReference>
<evidence type="ECO:0000313" key="7">
    <source>
        <dbReference type="Proteomes" id="UP001199919"/>
    </source>
</evidence>
<keyword evidence="7" id="KW-1185">Reference proteome</keyword>
<comment type="caution">
    <text evidence="6">The sequence shown here is derived from an EMBL/GenBank/DDBJ whole genome shotgun (WGS) entry which is preliminary data.</text>
</comment>
<dbReference type="Pfam" id="PF13620">
    <property type="entry name" value="CarboxypepD_reg"/>
    <property type="match status" value="1"/>
</dbReference>
<dbReference type="Gene3D" id="2.40.170.20">
    <property type="entry name" value="TonB-dependent receptor, beta-barrel domain"/>
    <property type="match status" value="1"/>
</dbReference>
<comment type="subcellular location">
    <subcellularLocation>
        <location evidence="1">Cell outer membrane</location>
    </subcellularLocation>
</comment>
<evidence type="ECO:0000256" key="4">
    <source>
        <dbReference type="SAM" id="SignalP"/>
    </source>
</evidence>
<sequence length="939" mass="105543">MRYTISALFILMMSCLTVFAQTPSPTTNHTAKGIVADTVSNVKLENASVSILQAKDSVLISYTRAASDGKFNFPKLAPGSYILLVAYPEYADYVEQFKLDGSKPEYNFGTVKLSLKSRLLQEVMIKGTAAQIKIKGDTTEYDAKTYKIQPNAKVEDLLKQLQGIQVDKDGKITAQGETVSKVLVDGEEFFGDDPTLVTKNLRADMVDKVQLYDKKSDQATFTGIDDGQKTKTINIKLKEDKKKGSFGKASAAVGTRDFYQGELMFNTFKNKQKLSVYGTLSNTGKTGLGWNDNDKYGGGSDNVTYGDDGSVSIFFSSGGDELDSFDGRYSGQGLPTARTGGAHFDTKWNEDKESINGNYKIGSIEVEGTNNSININNLSPTLSQTTLSDQKFDNYLFRQKLDGAYNLKIDTTSNLKLTFGGTLKESDTRQNFNSVSRRNDTLQNDNVRELTTDGNQKLFNASIFYNKKLKKKGRTFSVNIAPSVTRNNADGFLKSTINYYDRSGALDSTTNIDQYKVNDLQSVLLNSNITYTEPFTKDFSVVLNYGVNLNNATADRRTFAKTVANGDYNRQIDSLSSDFKLNQLSNQAGAIFNYKKGKTTLNFGTRAAIVNFQQVNRINNMRFDRNFTNWFPQASWQYRFSQQKSLRLSYNGNTTQPTIDQVQPIRINNDPLNITLGNPDLDPSFTHRFNFNANSYKVLADEWMNLYGSYSFTTNPIVTNVFTDTITGRSVIQSFNLPNRQTNNFYGGLWYNRKIFWGLNAGLNGNVNGNTFYNMVNNQENRTKAYSYSIGLSLSKYAVKKYDIRVDFRPSYNTNETSLNPERNSNGRAYNLSGGFNIYLPFKMQIGSDIEHEYQAATQTFADPFRRTLWNASVTKTFMKQDNLRLSLTVNDLLNQNTGFSRTAANNVIYQNTYTTIRRYFMFSISYDFNHMGGGVAKN</sequence>
<keyword evidence="3" id="KW-0998">Cell outer membrane</keyword>
<feature type="domain" description="Outer membrane protein beta-barrel" evidence="5">
    <location>
        <begin position="467"/>
        <end position="778"/>
    </location>
</feature>
<dbReference type="SUPFAM" id="SSF49464">
    <property type="entry name" value="Carboxypeptidase regulatory domain-like"/>
    <property type="match status" value="1"/>
</dbReference>
<organism evidence="6 7">
    <name type="scientific">Mucilaginibacter roseus</name>
    <dbReference type="NCBI Taxonomy" id="1528868"/>
    <lineage>
        <taxon>Bacteria</taxon>
        <taxon>Pseudomonadati</taxon>
        <taxon>Bacteroidota</taxon>
        <taxon>Sphingobacteriia</taxon>
        <taxon>Sphingobacteriales</taxon>
        <taxon>Sphingobacteriaceae</taxon>
        <taxon>Mucilaginibacter</taxon>
    </lineage>
</organism>
<evidence type="ECO:0000256" key="1">
    <source>
        <dbReference type="ARBA" id="ARBA00004442"/>
    </source>
</evidence>
<dbReference type="EMBL" id="JAJPWV010000007">
    <property type="protein sequence ID" value="MCD8742501.1"/>
    <property type="molecule type" value="Genomic_DNA"/>
</dbReference>
<evidence type="ECO:0000256" key="2">
    <source>
        <dbReference type="ARBA" id="ARBA00023136"/>
    </source>
</evidence>
<dbReference type="Pfam" id="PF14905">
    <property type="entry name" value="OMP_b-brl_3"/>
    <property type="match status" value="1"/>
</dbReference>
<feature type="chain" id="PRO_5047409951" evidence="4">
    <location>
        <begin position="21"/>
        <end position="939"/>
    </location>
</feature>
<keyword evidence="2" id="KW-0472">Membrane</keyword>
<dbReference type="PROSITE" id="PS51257">
    <property type="entry name" value="PROKAR_LIPOPROTEIN"/>
    <property type="match status" value="1"/>
</dbReference>
<reference evidence="6 7" key="1">
    <citation type="submission" date="2021-12" db="EMBL/GenBank/DDBJ databases">
        <title>Mucilaginibacter roseus genome.</title>
        <authorList>
            <person name="Ferreira J.R."/>
            <person name="Newman J.D."/>
        </authorList>
    </citation>
    <scope>NUCLEOTIDE SEQUENCE [LARGE SCALE GENOMIC DNA]</scope>
    <source>
        <strain evidence="6 7">LMG 28454</strain>
    </source>
</reference>
<proteinExistence type="predicted"/>
<evidence type="ECO:0000259" key="5">
    <source>
        <dbReference type="Pfam" id="PF14905"/>
    </source>
</evidence>
<dbReference type="InterPro" id="IPR041700">
    <property type="entry name" value="OMP_b-brl_3"/>
</dbReference>
<dbReference type="RefSeq" id="WP_232179063.1">
    <property type="nucleotide sequence ID" value="NZ_JAJPWV010000007.1"/>
</dbReference>
<dbReference type="SUPFAM" id="SSF56935">
    <property type="entry name" value="Porins"/>
    <property type="match status" value="1"/>
</dbReference>